<dbReference type="Proteomes" id="UP001286313">
    <property type="component" value="Unassembled WGS sequence"/>
</dbReference>
<organism evidence="1 2">
    <name type="scientific">Petrolisthes cinctipes</name>
    <name type="common">Flat porcelain crab</name>
    <dbReference type="NCBI Taxonomy" id="88211"/>
    <lineage>
        <taxon>Eukaryota</taxon>
        <taxon>Metazoa</taxon>
        <taxon>Ecdysozoa</taxon>
        <taxon>Arthropoda</taxon>
        <taxon>Crustacea</taxon>
        <taxon>Multicrustacea</taxon>
        <taxon>Malacostraca</taxon>
        <taxon>Eumalacostraca</taxon>
        <taxon>Eucarida</taxon>
        <taxon>Decapoda</taxon>
        <taxon>Pleocyemata</taxon>
        <taxon>Anomura</taxon>
        <taxon>Galatheoidea</taxon>
        <taxon>Porcellanidae</taxon>
        <taxon>Petrolisthes</taxon>
    </lineage>
</organism>
<proteinExistence type="predicted"/>
<evidence type="ECO:0000313" key="2">
    <source>
        <dbReference type="Proteomes" id="UP001286313"/>
    </source>
</evidence>
<keyword evidence="2" id="KW-1185">Reference proteome</keyword>
<evidence type="ECO:0000313" key="1">
    <source>
        <dbReference type="EMBL" id="KAK3878988.1"/>
    </source>
</evidence>
<dbReference type="AlphaFoldDB" id="A0AAE1FWB7"/>
<sequence>MPTRKGWTKKKAEKAVKAAEARWKKKREMETRVSLVPATLHLPPASHHLHLVRRCKLVLGGLGYVQFLQPLEFNLYPEVLITIQENL</sequence>
<reference evidence="1" key="1">
    <citation type="submission" date="2023-10" db="EMBL/GenBank/DDBJ databases">
        <title>Genome assemblies of two species of porcelain crab, Petrolisthes cinctipes and Petrolisthes manimaculis (Anomura: Porcellanidae).</title>
        <authorList>
            <person name="Angst P."/>
        </authorList>
    </citation>
    <scope>NUCLEOTIDE SEQUENCE</scope>
    <source>
        <strain evidence="1">PB745_01</strain>
        <tissue evidence="1">Gill</tissue>
    </source>
</reference>
<comment type="caution">
    <text evidence="1">The sequence shown here is derived from an EMBL/GenBank/DDBJ whole genome shotgun (WGS) entry which is preliminary data.</text>
</comment>
<accession>A0AAE1FWB7</accession>
<dbReference type="EMBL" id="JAWQEG010001511">
    <property type="protein sequence ID" value="KAK3878988.1"/>
    <property type="molecule type" value="Genomic_DNA"/>
</dbReference>
<protein>
    <submittedName>
        <fullName evidence="1">Uncharacterized protein</fullName>
    </submittedName>
</protein>
<gene>
    <name evidence="1" type="ORF">Pcinc_016432</name>
</gene>
<name>A0AAE1FWB7_PETCI</name>